<dbReference type="InterPro" id="IPR036950">
    <property type="entry name" value="PBP_transglycosylase"/>
</dbReference>
<reference evidence="4 5" key="1">
    <citation type="submission" date="2024-10" db="EMBL/GenBank/DDBJ databases">
        <authorList>
            <person name="Lu C.-H."/>
        </authorList>
    </citation>
    <scope>NUCLEOTIDE SEQUENCE [LARGE SCALE GENOMIC DNA]</scope>
    <source>
        <strain evidence="4 5">22ZTDG03-2</strain>
    </source>
</reference>
<dbReference type="Proteomes" id="UP001617689">
    <property type="component" value="Unassembled WGS sequence"/>
</dbReference>
<evidence type="ECO:0000313" key="5">
    <source>
        <dbReference type="Proteomes" id="UP001617689"/>
    </source>
</evidence>
<feature type="domain" description="Glycosyl transferase family 51" evidence="3">
    <location>
        <begin position="45"/>
        <end position="194"/>
    </location>
</feature>
<dbReference type="InterPro" id="IPR001264">
    <property type="entry name" value="Glyco_trans_51"/>
</dbReference>
<comment type="caution">
    <text evidence="4">The sequence shown here is derived from an EMBL/GenBank/DDBJ whole genome shotgun (WGS) entry which is preliminary data.</text>
</comment>
<comment type="pathway">
    <text evidence="1">Cell wall biogenesis; peptidoglycan biosynthesis.</text>
</comment>
<dbReference type="RefSeq" id="WP_320764773.1">
    <property type="nucleotide sequence ID" value="NZ_JAXHOY010000009.1"/>
</dbReference>
<proteinExistence type="predicted"/>
<dbReference type="InterPro" id="IPR050396">
    <property type="entry name" value="Glycosyltr_51/Transpeptidase"/>
</dbReference>
<keyword evidence="2" id="KW-0808">Transferase</keyword>
<evidence type="ECO:0000313" key="4">
    <source>
        <dbReference type="EMBL" id="MFJ5429300.1"/>
    </source>
</evidence>
<keyword evidence="5" id="KW-1185">Reference proteome</keyword>
<organism evidence="4 5">
    <name type="scientific">Pectobacterium actinidiae</name>
    <dbReference type="NCBI Taxonomy" id="1507808"/>
    <lineage>
        <taxon>Bacteria</taxon>
        <taxon>Pseudomonadati</taxon>
        <taxon>Pseudomonadota</taxon>
        <taxon>Gammaproteobacteria</taxon>
        <taxon>Enterobacterales</taxon>
        <taxon>Pectobacteriaceae</taxon>
        <taxon>Pectobacterium</taxon>
    </lineage>
</organism>
<dbReference type="Pfam" id="PF00912">
    <property type="entry name" value="Transgly"/>
    <property type="match status" value="1"/>
</dbReference>
<evidence type="ECO:0000259" key="3">
    <source>
        <dbReference type="Pfam" id="PF00912"/>
    </source>
</evidence>
<dbReference type="Gene3D" id="1.10.3810.10">
    <property type="entry name" value="Biosynthetic peptidoglycan transglycosylase-like"/>
    <property type="match status" value="1"/>
</dbReference>
<name>A0ABW8G9E7_9GAMM</name>
<evidence type="ECO:0000256" key="1">
    <source>
        <dbReference type="ARBA" id="ARBA00004752"/>
    </source>
</evidence>
<evidence type="ECO:0000256" key="2">
    <source>
        <dbReference type="ARBA" id="ARBA00022679"/>
    </source>
</evidence>
<dbReference type="PANTHER" id="PTHR32282">
    <property type="entry name" value="BINDING PROTEIN TRANSPEPTIDASE, PUTATIVE-RELATED"/>
    <property type="match status" value="1"/>
</dbReference>
<gene>
    <name evidence="4" type="ORF">ACIPUP_09035</name>
</gene>
<dbReference type="EMBL" id="JBIXLL010000004">
    <property type="protein sequence ID" value="MFJ5429300.1"/>
    <property type="molecule type" value="Genomic_DNA"/>
</dbReference>
<protein>
    <submittedName>
        <fullName evidence="4">Biosynthetic peptidoglycan transglycosylase</fullName>
    </submittedName>
</protein>
<sequence>MDSQPNNGKIIRNFRNILVSLNFDLLLIAIYMDESDNSYDYNDFEYLVMTLEDRRYMKHCGIDIRSFVREALKAIRFKKHGGASTIDMQMVRTITGFKEHTLFRKIYESILAYLINHKFNKKQIIRCYLRHAFFGSGLYGHENASLSIYNKMTHELTFEEKSFIAAMLLKPKPLNPSQTWFNSVNNRASYAQRMRPLVKERNK</sequence>
<dbReference type="SUPFAM" id="SSF53955">
    <property type="entry name" value="Lysozyme-like"/>
    <property type="match status" value="1"/>
</dbReference>
<dbReference type="InterPro" id="IPR023346">
    <property type="entry name" value="Lysozyme-like_dom_sf"/>
</dbReference>
<accession>A0ABW8G9E7</accession>
<dbReference type="PANTHER" id="PTHR32282:SF33">
    <property type="entry name" value="PEPTIDOGLYCAN GLYCOSYLTRANSFERASE"/>
    <property type="match status" value="1"/>
</dbReference>